<dbReference type="InterPro" id="IPR037185">
    <property type="entry name" value="EmrE-like"/>
</dbReference>
<evidence type="ECO:0000256" key="1">
    <source>
        <dbReference type="ARBA" id="ARBA00004651"/>
    </source>
</evidence>
<keyword evidence="8" id="KW-0046">Antibiotic resistance</keyword>
<reference evidence="12 13" key="1">
    <citation type="submission" date="2013-01" db="EMBL/GenBank/DDBJ databases">
        <title>Whole genome shotgun sequence of Gordonia soli NBRC 108243.</title>
        <authorList>
            <person name="Isaki-Nakamura S."/>
            <person name="Hosoyama A."/>
            <person name="Tsuchikane K."/>
            <person name="Ando Y."/>
            <person name="Baba S."/>
            <person name="Ohji S."/>
            <person name="Hamada M."/>
            <person name="Tamura T."/>
            <person name="Yamazoe A."/>
            <person name="Yamazaki S."/>
            <person name="Fujita N."/>
        </authorList>
    </citation>
    <scope>NUCLEOTIDE SEQUENCE [LARGE SCALE GENOMIC DNA]</scope>
    <source>
        <strain evidence="12 13">NBRC 108243</strain>
    </source>
</reference>
<evidence type="ECO:0000256" key="3">
    <source>
        <dbReference type="ARBA" id="ARBA00022448"/>
    </source>
</evidence>
<evidence type="ECO:0000256" key="11">
    <source>
        <dbReference type="SAM" id="Phobius"/>
    </source>
</evidence>
<dbReference type="STRING" id="1223545.GS4_05_00110"/>
<sequence length="134" mass="13560">MIRWLLLVGAILCEVSASLALKGALDHSGLYAIVAAGYLASFAFLAMVLKRGMPLGVAYGIWGASGVALTALASAAIYDEPLTILMGIGFVLVVGGVLLVEFGSHPADSDTATATDDAGATDATSSGTDDRGIR</sequence>
<keyword evidence="13" id="KW-1185">Reference proteome</keyword>
<comment type="subcellular location">
    <subcellularLocation>
        <location evidence="1 9">Cell membrane</location>
        <topology evidence="1 9">Multi-pass membrane protein</topology>
    </subcellularLocation>
</comment>
<evidence type="ECO:0000256" key="4">
    <source>
        <dbReference type="ARBA" id="ARBA00022475"/>
    </source>
</evidence>
<dbReference type="RefSeq" id="WP_007617364.1">
    <property type="nucleotide sequence ID" value="NZ_BANX01000005.1"/>
</dbReference>
<keyword evidence="4" id="KW-1003">Cell membrane</keyword>
<evidence type="ECO:0000256" key="2">
    <source>
        <dbReference type="ARBA" id="ARBA00007822"/>
    </source>
</evidence>
<keyword evidence="6 11" id="KW-1133">Transmembrane helix</keyword>
<dbReference type="AlphaFoldDB" id="M0QDY4"/>
<evidence type="ECO:0000256" key="8">
    <source>
        <dbReference type="ARBA" id="ARBA00023251"/>
    </source>
</evidence>
<feature type="transmembrane region" description="Helical" evidence="11">
    <location>
        <begin position="30"/>
        <end position="49"/>
    </location>
</feature>
<evidence type="ECO:0000256" key="9">
    <source>
        <dbReference type="RuleBase" id="RU003942"/>
    </source>
</evidence>
<evidence type="ECO:0000256" key="5">
    <source>
        <dbReference type="ARBA" id="ARBA00022692"/>
    </source>
</evidence>
<dbReference type="InterPro" id="IPR000390">
    <property type="entry name" value="Small_drug/metabolite_transptr"/>
</dbReference>
<organism evidence="12 13">
    <name type="scientific">Gordonia soli NBRC 108243</name>
    <dbReference type="NCBI Taxonomy" id="1223545"/>
    <lineage>
        <taxon>Bacteria</taxon>
        <taxon>Bacillati</taxon>
        <taxon>Actinomycetota</taxon>
        <taxon>Actinomycetes</taxon>
        <taxon>Mycobacteriales</taxon>
        <taxon>Gordoniaceae</taxon>
        <taxon>Gordonia</taxon>
    </lineage>
</organism>
<dbReference type="GO" id="GO:0046677">
    <property type="term" value="P:response to antibiotic"/>
    <property type="evidence" value="ECO:0007669"/>
    <property type="project" value="UniProtKB-KW"/>
</dbReference>
<name>M0QDY4_9ACTN</name>
<feature type="region of interest" description="Disordered" evidence="10">
    <location>
        <begin position="109"/>
        <end position="134"/>
    </location>
</feature>
<proteinExistence type="inferred from homology"/>
<comment type="caution">
    <text evidence="12">The sequence shown here is derived from an EMBL/GenBank/DDBJ whole genome shotgun (WGS) entry which is preliminary data.</text>
</comment>
<evidence type="ECO:0000256" key="7">
    <source>
        <dbReference type="ARBA" id="ARBA00023136"/>
    </source>
</evidence>
<keyword evidence="5 9" id="KW-0812">Transmembrane</keyword>
<dbReference type="Proteomes" id="UP000011666">
    <property type="component" value="Unassembled WGS sequence"/>
</dbReference>
<dbReference type="OrthoDB" id="3175079at2"/>
<dbReference type="GO" id="GO:0022857">
    <property type="term" value="F:transmembrane transporter activity"/>
    <property type="evidence" value="ECO:0007669"/>
    <property type="project" value="InterPro"/>
</dbReference>
<dbReference type="PANTHER" id="PTHR30561">
    <property type="entry name" value="SMR FAMILY PROTON-DEPENDENT DRUG EFFLUX TRANSPORTER SUGE"/>
    <property type="match status" value="1"/>
</dbReference>
<accession>M0QDY4</accession>
<dbReference type="EMBL" id="BANX01000005">
    <property type="protein sequence ID" value="GAC66803.1"/>
    <property type="molecule type" value="Genomic_DNA"/>
</dbReference>
<dbReference type="eggNOG" id="COG2076">
    <property type="taxonomic scope" value="Bacteria"/>
</dbReference>
<dbReference type="SUPFAM" id="SSF103481">
    <property type="entry name" value="Multidrug resistance efflux transporter EmrE"/>
    <property type="match status" value="1"/>
</dbReference>
<comment type="similarity">
    <text evidence="2">Belongs to the drug/metabolite transporter (DMT) superfamily. Small multidrug resistance (SMR) (TC 2.A.7.1) family. Mmr subfamily.</text>
</comment>
<keyword evidence="3" id="KW-0813">Transport</keyword>
<feature type="transmembrane region" description="Helical" evidence="11">
    <location>
        <begin position="84"/>
        <end position="102"/>
    </location>
</feature>
<dbReference type="GO" id="GO:0005886">
    <property type="term" value="C:plasma membrane"/>
    <property type="evidence" value="ECO:0007669"/>
    <property type="project" value="UniProtKB-SubCell"/>
</dbReference>
<evidence type="ECO:0000313" key="13">
    <source>
        <dbReference type="Proteomes" id="UP000011666"/>
    </source>
</evidence>
<dbReference type="Pfam" id="PF00893">
    <property type="entry name" value="Multi_Drug_Res"/>
    <property type="match status" value="1"/>
</dbReference>
<evidence type="ECO:0000313" key="12">
    <source>
        <dbReference type="EMBL" id="GAC66803.1"/>
    </source>
</evidence>
<protein>
    <submittedName>
        <fullName evidence="12">Putative multidrug resistance protein</fullName>
    </submittedName>
</protein>
<dbReference type="Gene3D" id="1.10.3730.20">
    <property type="match status" value="1"/>
</dbReference>
<dbReference type="PANTHER" id="PTHR30561:SF1">
    <property type="entry name" value="MULTIDRUG TRANSPORTER EMRE"/>
    <property type="match status" value="1"/>
</dbReference>
<evidence type="ECO:0000256" key="10">
    <source>
        <dbReference type="SAM" id="MobiDB-lite"/>
    </source>
</evidence>
<keyword evidence="7 11" id="KW-0472">Membrane</keyword>
<gene>
    <name evidence="12" type="ORF">GS4_05_00110</name>
</gene>
<evidence type="ECO:0000256" key="6">
    <source>
        <dbReference type="ARBA" id="ARBA00022989"/>
    </source>
</evidence>
<feature type="compositionally biased region" description="Low complexity" evidence="10">
    <location>
        <begin position="109"/>
        <end position="127"/>
    </location>
</feature>
<feature type="transmembrane region" description="Helical" evidence="11">
    <location>
        <begin position="56"/>
        <end position="78"/>
    </location>
</feature>
<dbReference type="InterPro" id="IPR045324">
    <property type="entry name" value="Small_multidrug_res"/>
</dbReference>